<name>A0A9D4QLD5_DREPO</name>
<dbReference type="InterPro" id="IPR013783">
    <property type="entry name" value="Ig-like_fold"/>
</dbReference>
<keyword evidence="5" id="KW-1185">Reference proteome</keyword>
<keyword evidence="1" id="KW-0677">Repeat</keyword>
<dbReference type="InterPro" id="IPR036116">
    <property type="entry name" value="FN3_sf"/>
</dbReference>
<feature type="domain" description="Fibronectin type-III" evidence="3">
    <location>
        <begin position="101"/>
        <end position="197"/>
    </location>
</feature>
<evidence type="ECO:0000259" key="3">
    <source>
        <dbReference type="PROSITE" id="PS50853"/>
    </source>
</evidence>
<organism evidence="4 5">
    <name type="scientific">Dreissena polymorpha</name>
    <name type="common">Zebra mussel</name>
    <name type="synonym">Mytilus polymorpha</name>
    <dbReference type="NCBI Taxonomy" id="45954"/>
    <lineage>
        <taxon>Eukaryota</taxon>
        <taxon>Metazoa</taxon>
        <taxon>Spiralia</taxon>
        <taxon>Lophotrochozoa</taxon>
        <taxon>Mollusca</taxon>
        <taxon>Bivalvia</taxon>
        <taxon>Autobranchia</taxon>
        <taxon>Heteroconchia</taxon>
        <taxon>Euheterodonta</taxon>
        <taxon>Imparidentia</taxon>
        <taxon>Neoheterodontei</taxon>
        <taxon>Myida</taxon>
        <taxon>Dreissenoidea</taxon>
        <taxon>Dreissenidae</taxon>
        <taxon>Dreissena</taxon>
    </lineage>
</organism>
<dbReference type="AlphaFoldDB" id="A0A9D4QLD5"/>
<dbReference type="SUPFAM" id="SSF49265">
    <property type="entry name" value="Fibronectin type III"/>
    <property type="match status" value="1"/>
</dbReference>
<accession>A0A9D4QLD5</accession>
<dbReference type="EMBL" id="JAIWYP010000004">
    <property type="protein sequence ID" value="KAH3835486.1"/>
    <property type="molecule type" value="Genomic_DNA"/>
</dbReference>
<dbReference type="CDD" id="cd00063">
    <property type="entry name" value="FN3"/>
    <property type="match status" value="2"/>
</dbReference>
<dbReference type="PANTHER" id="PTHR13817:SF166">
    <property type="entry name" value="NEURONAL IGCAM-RELATED"/>
    <property type="match status" value="1"/>
</dbReference>
<feature type="transmembrane region" description="Helical" evidence="2">
    <location>
        <begin position="12"/>
        <end position="34"/>
    </location>
</feature>
<reference evidence="4" key="2">
    <citation type="submission" date="2020-11" db="EMBL/GenBank/DDBJ databases">
        <authorList>
            <person name="McCartney M.A."/>
            <person name="Auch B."/>
            <person name="Kono T."/>
            <person name="Mallez S."/>
            <person name="Becker A."/>
            <person name="Gohl D.M."/>
            <person name="Silverstein K.A.T."/>
            <person name="Koren S."/>
            <person name="Bechman K.B."/>
            <person name="Herman A."/>
            <person name="Abrahante J.E."/>
            <person name="Garbe J."/>
        </authorList>
    </citation>
    <scope>NUCLEOTIDE SEQUENCE</scope>
    <source>
        <strain evidence="4">Duluth1</strain>
        <tissue evidence="4">Whole animal</tissue>
    </source>
</reference>
<proteinExistence type="predicted"/>
<dbReference type="GO" id="GO:0045202">
    <property type="term" value="C:synapse"/>
    <property type="evidence" value="ECO:0007669"/>
    <property type="project" value="TreeGrafter"/>
</dbReference>
<dbReference type="PANTHER" id="PTHR13817">
    <property type="entry name" value="TITIN"/>
    <property type="match status" value="1"/>
</dbReference>
<dbReference type="Proteomes" id="UP000828390">
    <property type="component" value="Unassembled WGS sequence"/>
</dbReference>
<protein>
    <recommendedName>
        <fullName evidence="3">Fibronectin type-III domain-containing protein</fullName>
    </recommendedName>
</protein>
<comment type="caution">
    <text evidence="4">The sequence shown here is derived from an EMBL/GenBank/DDBJ whole genome shotgun (WGS) entry which is preliminary data.</text>
</comment>
<dbReference type="SMART" id="SM00060">
    <property type="entry name" value="FN3"/>
    <property type="match status" value="2"/>
</dbReference>
<dbReference type="InterPro" id="IPR003961">
    <property type="entry name" value="FN3_dom"/>
</dbReference>
<keyword evidence="2" id="KW-0472">Membrane</keyword>
<dbReference type="Pfam" id="PF00041">
    <property type="entry name" value="fn3"/>
    <property type="match status" value="2"/>
</dbReference>
<evidence type="ECO:0000313" key="5">
    <source>
        <dbReference type="Proteomes" id="UP000828390"/>
    </source>
</evidence>
<dbReference type="PROSITE" id="PS50853">
    <property type="entry name" value="FN3"/>
    <property type="match status" value="2"/>
</dbReference>
<evidence type="ECO:0000256" key="2">
    <source>
        <dbReference type="SAM" id="Phobius"/>
    </source>
</evidence>
<keyword evidence="2" id="KW-0812">Transmembrane</keyword>
<dbReference type="Gene3D" id="2.60.40.10">
    <property type="entry name" value="Immunoglobulins"/>
    <property type="match status" value="2"/>
</dbReference>
<keyword evidence="2" id="KW-1133">Transmembrane helix</keyword>
<reference evidence="4" key="1">
    <citation type="journal article" date="2019" name="bioRxiv">
        <title>The Genome of the Zebra Mussel, Dreissena polymorpha: A Resource for Invasive Species Research.</title>
        <authorList>
            <person name="McCartney M.A."/>
            <person name="Auch B."/>
            <person name="Kono T."/>
            <person name="Mallez S."/>
            <person name="Zhang Y."/>
            <person name="Obille A."/>
            <person name="Becker A."/>
            <person name="Abrahante J.E."/>
            <person name="Garbe J."/>
            <person name="Badalamenti J.P."/>
            <person name="Herman A."/>
            <person name="Mangelson H."/>
            <person name="Liachko I."/>
            <person name="Sullivan S."/>
            <person name="Sone E.D."/>
            <person name="Koren S."/>
            <person name="Silverstein K.A.T."/>
            <person name="Beckman K.B."/>
            <person name="Gohl D.M."/>
        </authorList>
    </citation>
    <scope>NUCLEOTIDE SEQUENCE</scope>
    <source>
        <strain evidence="4">Duluth1</strain>
        <tissue evidence="4">Whole animal</tissue>
    </source>
</reference>
<gene>
    <name evidence="4" type="ORF">DPMN_108836</name>
</gene>
<evidence type="ECO:0000313" key="4">
    <source>
        <dbReference type="EMBL" id="KAH3835486.1"/>
    </source>
</evidence>
<dbReference type="GO" id="GO:0007156">
    <property type="term" value="P:homophilic cell adhesion via plasma membrane adhesion molecules"/>
    <property type="evidence" value="ECO:0007669"/>
    <property type="project" value="TreeGrafter"/>
</dbReference>
<sequence>MTFPTEQRNWSHTGYVVLLALFMLVVMVTIGALVKTASPQNGDVTHKKPRRTKVKRVRIGGTEIIKKKAGIKKAEESSRSCLDALLCRPAKPEVPIVLPAPPFGIDLQEPTSSEITIFWSAPSETPVPVDAYKIYKRFHMPPQPPDWSKVDKLGADVLEYRIRKLTPERKYVFGVASVSGKTESAIVESELVSLKKDPVRPGAPCELECVNRTSNSITLSWKPPRKGGYSRIHTYYLMMKDLEDGAHWALVATLQAFDRFMDYRVTGLKDLHAYRFRVTAENAVGIGPSAETVTLETTQLEPGKADLTIENFVTNK</sequence>
<evidence type="ECO:0000256" key="1">
    <source>
        <dbReference type="ARBA" id="ARBA00022737"/>
    </source>
</evidence>
<dbReference type="GO" id="GO:0007416">
    <property type="term" value="P:synapse assembly"/>
    <property type="evidence" value="ECO:0007669"/>
    <property type="project" value="TreeGrafter"/>
</dbReference>
<dbReference type="InterPro" id="IPR050964">
    <property type="entry name" value="Striated_Muscle_Regulatory"/>
</dbReference>
<feature type="domain" description="Fibronectin type-III" evidence="3">
    <location>
        <begin position="203"/>
        <end position="300"/>
    </location>
</feature>